<proteinExistence type="inferred from homology"/>
<keyword evidence="15" id="KW-1185">Reference proteome</keyword>
<dbReference type="InterPro" id="IPR017853">
    <property type="entry name" value="GH"/>
</dbReference>
<evidence type="ECO:0000313" key="14">
    <source>
        <dbReference type="EMBL" id="KAL1626798.1"/>
    </source>
</evidence>
<evidence type="ECO:0000256" key="2">
    <source>
        <dbReference type="ARBA" id="ARBA00008773"/>
    </source>
</evidence>
<evidence type="ECO:0000256" key="11">
    <source>
        <dbReference type="ARBA" id="ARBA00041761"/>
    </source>
</evidence>
<evidence type="ECO:0000256" key="3">
    <source>
        <dbReference type="ARBA" id="ARBA00022512"/>
    </source>
</evidence>
<dbReference type="PANTHER" id="PTHR16631">
    <property type="entry name" value="GLUCAN 1,3-BETA-GLUCOSIDASE"/>
    <property type="match status" value="1"/>
</dbReference>
<dbReference type="Proteomes" id="UP001521116">
    <property type="component" value="Unassembled WGS sequence"/>
</dbReference>
<gene>
    <name evidence="14" type="primary">BGL2</name>
    <name evidence="14" type="ORF">SLS56_006700</name>
</gene>
<dbReference type="EC" id="3.2.1.58" evidence="10"/>
<sequence length="308" mass="33049">MRLSTLLPAALAVAPAAVSAATGTLGFSLGTKLADGSCKISDDYEKDFDAISKASGSKLVRGYSASDCNCAQEILPAAKAKGFQVVLAVWPDVKESLDADKEALQKYATDEYKDQIYAVTIGSETLYRGNFTGSELLEKINEVREVLPKGVKVGTADSWNKWADGTGDAVVKGGVDLILANAFAYWQGQDIKNASATYFDDMARAIEHIQDVAGGPDKAPEIWNGETGWPTDGGSDYQNAKASTDLAKTYYHEAVCGALKWGVNAFYFEAFDEPWKPHSTGDSGESADETKWGAMNADRSAKFDLKCT</sequence>
<keyword evidence="5 13" id="KW-0732">Signal</keyword>
<dbReference type="EMBL" id="JAJVDC020000079">
    <property type="protein sequence ID" value="KAL1626798.1"/>
    <property type="molecule type" value="Genomic_DNA"/>
</dbReference>
<dbReference type="InterPro" id="IPR000490">
    <property type="entry name" value="Glyco_hydro_17"/>
</dbReference>
<evidence type="ECO:0000256" key="6">
    <source>
        <dbReference type="ARBA" id="ARBA00022801"/>
    </source>
</evidence>
<evidence type="ECO:0000256" key="1">
    <source>
        <dbReference type="ARBA" id="ARBA00004191"/>
    </source>
</evidence>
<dbReference type="PANTHER" id="PTHR16631:SF26">
    <property type="entry name" value="GLUCAN 1,3-BETA-GLUCOSIDASE"/>
    <property type="match status" value="1"/>
</dbReference>
<keyword evidence="8" id="KW-0326">Glycosidase</keyword>
<evidence type="ECO:0000256" key="4">
    <source>
        <dbReference type="ARBA" id="ARBA00022525"/>
    </source>
</evidence>
<reference evidence="14 15" key="1">
    <citation type="submission" date="2024-02" db="EMBL/GenBank/DDBJ databases">
        <title>De novo assembly and annotation of 12 fungi associated with fruit tree decline syndrome in Ontario, Canada.</title>
        <authorList>
            <person name="Sulman M."/>
            <person name="Ellouze W."/>
            <person name="Ilyukhin E."/>
        </authorList>
    </citation>
    <scope>NUCLEOTIDE SEQUENCE [LARGE SCALE GENOMIC DNA]</scope>
    <source>
        <strain evidence="14 15">M1-105</strain>
    </source>
</reference>
<evidence type="ECO:0000256" key="10">
    <source>
        <dbReference type="ARBA" id="ARBA00038929"/>
    </source>
</evidence>
<evidence type="ECO:0000256" key="5">
    <source>
        <dbReference type="ARBA" id="ARBA00022729"/>
    </source>
</evidence>
<protein>
    <recommendedName>
        <fullName evidence="10">glucan 1,3-beta-glucosidase</fullName>
        <ecNumber evidence="10">3.2.1.58</ecNumber>
    </recommendedName>
    <alternativeName>
        <fullName evidence="11">Exo-1,3-beta-glucanase</fullName>
    </alternativeName>
</protein>
<dbReference type="Pfam" id="PF00332">
    <property type="entry name" value="Glyco_hydro_17"/>
    <property type="match status" value="1"/>
</dbReference>
<comment type="catalytic activity">
    <reaction evidence="9">
        <text>Successive hydrolysis of beta-D-glucose units from the non-reducing ends of (1-&gt;3)-beta-D-glucans, releasing alpha-glucose.</text>
        <dbReference type="EC" id="3.2.1.58"/>
    </reaction>
</comment>
<keyword evidence="3" id="KW-0134">Cell wall</keyword>
<evidence type="ECO:0000256" key="9">
    <source>
        <dbReference type="ARBA" id="ARBA00036824"/>
    </source>
</evidence>
<comment type="similarity">
    <text evidence="2 12">Belongs to the glycosyl hydrolase 17 family.</text>
</comment>
<accession>A0ABR3SQ15</accession>
<dbReference type="Gene3D" id="3.20.20.80">
    <property type="entry name" value="Glycosidases"/>
    <property type="match status" value="1"/>
</dbReference>
<evidence type="ECO:0000256" key="7">
    <source>
        <dbReference type="ARBA" id="ARBA00023180"/>
    </source>
</evidence>
<feature type="signal peptide" evidence="13">
    <location>
        <begin position="1"/>
        <end position="20"/>
    </location>
</feature>
<evidence type="ECO:0000256" key="13">
    <source>
        <dbReference type="SAM" id="SignalP"/>
    </source>
</evidence>
<keyword evidence="7" id="KW-0325">Glycoprotein</keyword>
<evidence type="ECO:0000256" key="8">
    <source>
        <dbReference type="ARBA" id="ARBA00023295"/>
    </source>
</evidence>
<dbReference type="SUPFAM" id="SSF51445">
    <property type="entry name" value="(Trans)glycosidases"/>
    <property type="match status" value="1"/>
</dbReference>
<comment type="caution">
    <text evidence="14">The sequence shown here is derived from an EMBL/GenBank/DDBJ whole genome shotgun (WGS) entry which is preliminary data.</text>
</comment>
<evidence type="ECO:0000313" key="15">
    <source>
        <dbReference type="Proteomes" id="UP001521116"/>
    </source>
</evidence>
<feature type="chain" id="PRO_5045201929" description="glucan 1,3-beta-glucosidase" evidence="13">
    <location>
        <begin position="21"/>
        <end position="308"/>
    </location>
</feature>
<name>A0ABR3SQ15_9PEZI</name>
<organism evidence="14 15">
    <name type="scientific">Neofusicoccum ribis</name>
    <dbReference type="NCBI Taxonomy" id="45134"/>
    <lineage>
        <taxon>Eukaryota</taxon>
        <taxon>Fungi</taxon>
        <taxon>Dikarya</taxon>
        <taxon>Ascomycota</taxon>
        <taxon>Pezizomycotina</taxon>
        <taxon>Dothideomycetes</taxon>
        <taxon>Dothideomycetes incertae sedis</taxon>
        <taxon>Botryosphaeriales</taxon>
        <taxon>Botryosphaeriaceae</taxon>
        <taxon>Neofusicoccum</taxon>
    </lineage>
</organism>
<dbReference type="InterPro" id="IPR050732">
    <property type="entry name" value="Beta-glucan_modifiers"/>
</dbReference>
<evidence type="ECO:0000256" key="12">
    <source>
        <dbReference type="RuleBase" id="RU004335"/>
    </source>
</evidence>
<dbReference type="GO" id="GO:0016787">
    <property type="term" value="F:hydrolase activity"/>
    <property type="evidence" value="ECO:0007669"/>
    <property type="project" value="UniProtKB-KW"/>
</dbReference>
<keyword evidence="4" id="KW-0964">Secreted</keyword>
<comment type="subcellular location">
    <subcellularLocation>
        <location evidence="1">Secreted</location>
        <location evidence="1">Cell wall</location>
    </subcellularLocation>
</comment>
<keyword evidence="6 14" id="KW-0378">Hydrolase</keyword>